<dbReference type="EMBL" id="CP089982">
    <property type="protein sequence ID" value="WXA95546.1"/>
    <property type="molecule type" value="Genomic_DNA"/>
</dbReference>
<keyword evidence="2" id="KW-1185">Reference proteome</keyword>
<organism evidence="1 2">
    <name type="scientific">Pendulispora brunnea</name>
    <dbReference type="NCBI Taxonomy" id="2905690"/>
    <lineage>
        <taxon>Bacteria</taxon>
        <taxon>Pseudomonadati</taxon>
        <taxon>Myxococcota</taxon>
        <taxon>Myxococcia</taxon>
        <taxon>Myxococcales</taxon>
        <taxon>Sorangiineae</taxon>
        <taxon>Pendulisporaceae</taxon>
        <taxon>Pendulispora</taxon>
    </lineage>
</organism>
<proteinExistence type="predicted"/>
<name>A0ABZ2KA81_9BACT</name>
<dbReference type="Proteomes" id="UP001379533">
    <property type="component" value="Chromosome"/>
</dbReference>
<sequence length="212" mass="23706">MADTWQYKPLSVREFALGQGPFRVRGLAYTTTLAYIEKKVPGGRPAVWAALAGDPFAPFFEQIFLLGSDYDISPYVRLAEIVSRIEGIPIGRFIEERARWAARATTQRLWRHLLHARAPEPMAERLHLAFNRYFQPCASKTTLVPPARLEGELTKLPKPMDGLFVRATAGFVAGALEIVGARSVKVDFDAPRPDGLLSGVPLERVRFVATWK</sequence>
<gene>
    <name evidence="1" type="ORF">LZC95_01650</name>
</gene>
<accession>A0ABZ2KA81</accession>
<reference evidence="1 2" key="1">
    <citation type="submission" date="2021-12" db="EMBL/GenBank/DDBJ databases">
        <title>Discovery of the Pendulisporaceae a myxobacterial family with distinct sporulation behavior and unique specialized metabolism.</title>
        <authorList>
            <person name="Garcia R."/>
            <person name="Popoff A."/>
            <person name="Bader C.D."/>
            <person name="Loehr J."/>
            <person name="Walesch S."/>
            <person name="Walt C."/>
            <person name="Boldt J."/>
            <person name="Bunk B."/>
            <person name="Haeckl F.J.F.P.J."/>
            <person name="Gunesch A.P."/>
            <person name="Birkelbach J."/>
            <person name="Nuebel U."/>
            <person name="Pietschmann T."/>
            <person name="Bach T."/>
            <person name="Mueller R."/>
        </authorList>
    </citation>
    <scope>NUCLEOTIDE SEQUENCE [LARGE SCALE GENOMIC DNA]</scope>
    <source>
        <strain evidence="1 2">MSr12523</strain>
    </source>
</reference>
<evidence type="ECO:0000313" key="1">
    <source>
        <dbReference type="EMBL" id="WXA95546.1"/>
    </source>
</evidence>
<evidence type="ECO:0000313" key="2">
    <source>
        <dbReference type="Proteomes" id="UP001379533"/>
    </source>
</evidence>
<protein>
    <submittedName>
        <fullName evidence="1">Uncharacterized protein</fullName>
    </submittedName>
</protein>
<dbReference type="RefSeq" id="WP_394846151.1">
    <property type="nucleotide sequence ID" value="NZ_CP089982.1"/>
</dbReference>